<reference evidence="3" key="1">
    <citation type="journal article" date="2021" name="Proc. Natl. Acad. Sci. U.S.A.">
        <title>A Catalog of Tens of Thousands of Viruses from Human Metagenomes Reveals Hidden Associations with Chronic Diseases.</title>
        <authorList>
            <person name="Tisza M.J."/>
            <person name="Buck C.B."/>
        </authorList>
    </citation>
    <scope>NUCLEOTIDE SEQUENCE</scope>
    <source>
        <strain evidence="3">CtyD07</strain>
    </source>
</reference>
<dbReference type="Pfam" id="PF06995">
    <property type="entry name" value="Phage_P2_GpU"/>
    <property type="match status" value="1"/>
</dbReference>
<dbReference type="SUPFAM" id="SSF88874">
    <property type="entry name" value="Receptor-binding domain of short tail fibre protein gp12"/>
    <property type="match status" value="1"/>
</dbReference>
<accession>A0A8S5NJK0</accession>
<feature type="compositionally biased region" description="Polar residues" evidence="1">
    <location>
        <begin position="573"/>
        <end position="590"/>
    </location>
</feature>
<proteinExistence type="predicted"/>
<evidence type="ECO:0000256" key="1">
    <source>
        <dbReference type="SAM" id="MobiDB-lite"/>
    </source>
</evidence>
<feature type="region of interest" description="Disordered" evidence="1">
    <location>
        <begin position="558"/>
        <end position="591"/>
    </location>
</feature>
<organism evidence="3">
    <name type="scientific">Myoviridae sp. ctyD07</name>
    <dbReference type="NCBI Taxonomy" id="2826716"/>
    <lineage>
        <taxon>Viruses</taxon>
        <taxon>Duplodnaviria</taxon>
        <taxon>Heunggongvirae</taxon>
        <taxon>Uroviricota</taxon>
        <taxon>Caudoviricetes</taxon>
    </lineage>
</organism>
<dbReference type="InterPro" id="IPR011083">
    <property type="entry name" value="Phage_tail_collar_dom"/>
</dbReference>
<dbReference type="InterPro" id="IPR009734">
    <property type="entry name" value="Myoviridae_GpU"/>
</dbReference>
<name>A0A8S5NJK0_9CAUD</name>
<dbReference type="Gene3D" id="3.90.1340.10">
    <property type="entry name" value="Phage tail collar domain"/>
    <property type="match status" value="1"/>
</dbReference>
<feature type="domain" description="Phage tail collar" evidence="2">
    <location>
        <begin position="473"/>
        <end position="530"/>
    </location>
</feature>
<evidence type="ECO:0000313" key="3">
    <source>
        <dbReference type="EMBL" id="DAD94865.1"/>
    </source>
</evidence>
<dbReference type="EMBL" id="BK015184">
    <property type="protein sequence ID" value="DAD94865.1"/>
    <property type="molecule type" value="Genomic_DNA"/>
</dbReference>
<dbReference type="InterPro" id="IPR037053">
    <property type="entry name" value="Phage_tail_collar_dom_sf"/>
</dbReference>
<dbReference type="CDD" id="cd19958">
    <property type="entry name" value="pyocin_knob"/>
    <property type="match status" value="1"/>
</dbReference>
<evidence type="ECO:0000259" key="2">
    <source>
        <dbReference type="Pfam" id="PF07484"/>
    </source>
</evidence>
<protein>
    <submittedName>
        <fullName evidence="3">Tail collar fiber protein</fullName>
    </submittedName>
</protein>
<sequence length="606" mass="64856">MYAMLGEVRFELLNSFTSLETQHAANFAKHEVLKGRPRLQALQNELTTLRFSLKLHWRLGNPDTAYKGLLSALEAQQAVSLVYGSGRFVGWFVLERLTERTLIQDAQGRTAARELDVELTQFVGETNRWEAGIYQLETSDPVMGGPNGIDNRAPRELANRTLWLKTELAKAVAQIGENKTEAAQAYALKTVQITAGAGLTGGGTLAANRTISLGQPADLTETSESVAVSNTHSHKLPRASSTARGIVRVANTLTGTATDDALSAAMGKKLADEKLGNSGDQTITDGTLTIGRANTWNKIIMPSGRGNWIFEANPAAAEAVADSIRFNFKFEEPGKKAKVLRFHQIGAAGETVAYQSWVAAKAAEAAAGKADTKKLTDEDLNSITSPGIFGQALNVHATAERNYPVQKAGSLLSLPSAYNSDAELASHQIYIPFDVDEIWRRGKRNGSRWTEWAKITVSSAELTAAVESSVPSGAVMHFAMQSAPTGWLKADGSAVSRTQYPALFAAIGTTFGVGDGRTTFNLPDLRGEFVRGWDDSRGVDRGRAFGSWQGDELKAHTHGGVAASGADTDRGTMPSSFSIDGTGQTASTGGAETRPRNIALLACIKI</sequence>
<dbReference type="Pfam" id="PF07484">
    <property type="entry name" value="Collar"/>
    <property type="match status" value="1"/>
</dbReference>